<dbReference type="InterPro" id="IPR006283">
    <property type="entry name" value="ThiL-like"/>
</dbReference>
<keyword evidence="1" id="KW-0067">ATP-binding</keyword>
<feature type="binding site" evidence="1">
    <location>
        <begin position="140"/>
        <end position="141"/>
    </location>
    <ligand>
        <name>ATP</name>
        <dbReference type="ChEBI" id="CHEBI:30616"/>
    </ligand>
</feature>
<dbReference type="InterPro" id="IPR016188">
    <property type="entry name" value="PurM-like_N"/>
</dbReference>
<feature type="binding site" evidence="1">
    <location>
        <position position="93"/>
    </location>
    <ligand>
        <name>Mg(2+)</name>
        <dbReference type="ChEBI" id="CHEBI:18420"/>
        <label>2</label>
    </ligand>
</feature>
<keyword evidence="1" id="KW-0547">Nucleotide-binding</keyword>
<dbReference type="PIRSF" id="PIRSF005303">
    <property type="entry name" value="Thiam_monoph_kin"/>
    <property type="match status" value="1"/>
</dbReference>
<feature type="binding site" evidence="1">
    <location>
        <position position="64"/>
    </location>
    <ligand>
        <name>Mg(2+)</name>
        <dbReference type="ChEBI" id="CHEBI:18420"/>
        <label>1</label>
    </ligand>
</feature>
<feature type="binding site" evidence="1">
    <location>
        <position position="63"/>
    </location>
    <ligand>
        <name>Mg(2+)</name>
        <dbReference type="ChEBI" id="CHEBI:18420"/>
        <label>1</label>
    </ligand>
</feature>
<dbReference type="SUPFAM" id="SSF56042">
    <property type="entry name" value="PurM C-terminal domain-like"/>
    <property type="match status" value="1"/>
</dbReference>
<organism evidence="4 5">
    <name type="scientific">Luteococcus japonicus LSP_Lj1</name>
    <dbReference type="NCBI Taxonomy" id="1255658"/>
    <lineage>
        <taxon>Bacteria</taxon>
        <taxon>Bacillati</taxon>
        <taxon>Actinomycetota</taxon>
        <taxon>Actinomycetes</taxon>
        <taxon>Propionibacteriales</taxon>
        <taxon>Propionibacteriaceae</taxon>
        <taxon>Luteococcus</taxon>
    </lineage>
</organism>
<dbReference type="HAMAP" id="MF_02128">
    <property type="entry name" value="TMP_kinase"/>
    <property type="match status" value="1"/>
</dbReference>
<feature type="binding site" evidence="1">
    <location>
        <position position="93"/>
    </location>
    <ligand>
        <name>Mg(2+)</name>
        <dbReference type="ChEBI" id="CHEBI:18420"/>
        <label>4</label>
    </ligand>
</feature>
<dbReference type="GO" id="GO:0009030">
    <property type="term" value="F:thiamine-phosphate kinase activity"/>
    <property type="evidence" value="ECO:0007669"/>
    <property type="project" value="UniProtKB-UniRule"/>
</dbReference>
<keyword evidence="1 4" id="KW-0808">Transferase</keyword>
<evidence type="ECO:0000313" key="5">
    <source>
        <dbReference type="Proteomes" id="UP000188342"/>
    </source>
</evidence>
<feature type="binding site" evidence="1">
    <location>
        <position position="49"/>
    </location>
    <ligand>
        <name>Mg(2+)</name>
        <dbReference type="ChEBI" id="CHEBI:18420"/>
        <label>4</label>
    </ligand>
</feature>
<feature type="binding site" evidence="1">
    <location>
        <position position="49"/>
    </location>
    <ligand>
        <name>Mg(2+)</name>
        <dbReference type="ChEBI" id="CHEBI:18420"/>
        <label>3</label>
    </ligand>
</feature>
<dbReference type="NCBIfam" id="NF004351">
    <property type="entry name" value="PRK05731.1-4"/>
    <property type="match status" value="1"/>
</dbReference>
<keyword evidence="1" id="KW-0784">Thiamine biosynthesis</keyword>
<protein>
    <recommendedName>
        <fullName evidence="1">Thiamine-monophosphate kinase</fullName>
        <shortName evidence="1">TMP kinase</shortName>
        <shortName evidence="1">Thiamine-phosphate kinase</shortName>
        <ecNumber evidence="1">2.7.4.16</ecNumber>
    </recommendedName>
</protein>
<keyword evidence="5" id="KW-1185">Reference proteome</keyword>
<dbReference type="Proteomes" id="UP000188342">
    <property type="component" value="Unassembled WGS sequence"/>
</dbReference>
<dbReference type="SUPFAM" id="SSF55326">
    <property type="entry name" value="PurM N-terminal domain-like"/>
    <property type="match status" value="1"/>
</dbReference>
<dbReference type="GO" id="GO:0009229">
    <property type="term" value="P:thiamine diphosphate biosynthetic process"/>
    <property type="evidence" value="ECO:0007669"/>
    <property type="project" value="UniProtKB-UniRule"/>
</dbReference>
<name>A0A1R4JSY3_9ACTN</name>
<feature type="binding site" evidence="1">
    <location>
        <position position="62"/>
    </location>
    <ligand>
        <name>Mg(2+)</name>
        <dbReference type="ChEBI" id="CHEBI:18420"/>
        <label>4</label>
    </ligand>
</feature>
<dbReference type="Gene3D" id="3.90.650.10">
    <property type="entry name" value="PurM-like C-terminal domain"/>
    <property type="match status" value="1"/>
</dbReference>
<dbReference type="GO" id="GO:0005524">
    <property type="term" value="F:ATP binding"/>
    <property type="evidence" value="ECO:0007669"/>
    <property type="project" value="UniProtKB-UniRule"/>
</dbReference>
<keyword evidence="1" id="KW-0479">Metal-binding</keyword>
<reference evidence="4 5" key="1">
    <citation type="submission" date="2017-02" db="EMBL/GenBank/DDBJ databases">
        <authorList>
            <person name="Peterson S.W."/>
        </authorList>
    </citation>
    <scope>NUCLEOTIDE SEQUENCE [LARGE SCALE GENOMIC DNA]</scope>
    <source>
        <strain evidence="4 5">LSP_Lj1</strain>
    </source>
</reference>
<feature type="binding site" evidence="1">
    <location>
        <position position="228"/>
    </location>
    <ligand>
        <name>Mg(2+)</name>
        <dbReference type="ChEBI" id="CHEBI:18420"/>
        <label>3</label>
    </ligand>
</feature>
<dbReference type="EC" id="2.7.4.16" evidence="1"/>
<dbReference type="NCBIfam" id="TIGR01379">
    <property type="entry name" value="thiL"/>
    <property type="match status" value="1"/>
</dbReference>
<feature type="binding site" evidence="1">
    <location>
        <position position="231"/>
    </location>
    <ligand>
        <name>Mg(2+)</name>
        <dbReference type="ChEBI" id="CHEBI:18420"/>
        <label>5</label>
    </ligand>
</feature>
<dbReference type="Pfam" id="PF00586">
    <property type="entry name" value="AIRS"/>
    <property type="match status" value="1"/>
</dbReference>
<feature type="domain" description="PurM-like C-terminal" evidence="3">
    <location>
        <begin position="171"/>
        <end position="306"/>
    </location>
</feature>
<dbReference type="PANTHER" id="PTHR30270:SF0">
    <property type="entry name" value="THIAMINE-MONOPHOSPHATE KINASE"/>
    <property type="match status" value="1"/>
</dbReference>
<feature type="binding site" evidence="1">
    <location>
        <position position="281"/>
    </location>
    <ligand>
        <name>substrate</name>
    </ligand>
</feature>
<feature type="binding site" evidence="1">
    <location>
        <position position="64"/>
    </location>
    <ligand>
        <name>Mg(2+)</name>
        <dbReference type="ChEBI" id="CHEBI:18420"/>
        <label>2</label>
    </ligand>
</feature>
<sequence length="334" mass="34443">MDAIIGSGTGPATDRTADTLASVGEFGVIAQITRDLVMSPQVSVGPGDDAAVFLVDGSAVTSTDLLVEGVHFRTDWSSAEEIGRKAVAVNVADLEAMGATPVSMVIGLGAPGSLPAQWVREFSTGVRMEADRAGICLVGGDTTGAREITICVTVIGQTEGRAPVLRSGARTGQVLAVKGRLGWAAAGLSVLERGFRSPRAAVDSQRVPRVPYGAGREAARAGATAMLDVSDGLLADLGHIADASRVVIDLDSARFEIDEPVRAVAAATGRDALGLVLAGGEDHALAACFEVGSVPDGWQVLGRVRDPEAEEGPTVLVDGKHWEGSAGWDHYRRG</sequence>
<dbReference type="OrthoDB" id="9802811at2"/>
<dbReference type="Pfam" id="PF02769">
    <property type="entry name" value="AIRS_C"/>
    <property type="match status" value="1"/>
</dbReference>
<evidence type="ECO:0000256" key="1">
    <source>
        <dbReference type="HAMAP-Rule" id="MF_02128"/>
    </source>
</evidence>
<dbReference type="PANTHER" id="PTHR30270">
    <property type="entry name" value="THIAMINE-MONOPHOSPHATE KINASE"/>
    <property type="match status" value="1"/>
</dbReference>
<dbReference type="InterPro" id="IPR036921">
    <property type="entry name" value="PurM-like_N_sf"/>
</dbReference>
<dbReference type="EMBL" id="FUKQ01000035">
    <property type="protein sequence ID" value="SJN34915.1"/>
    <property type="molecule type" value="Genomic_DNA"/>
</dbReference>
<comment type="pathway">
    <text evidence="1">Cofactor biosynthesis; thiamine diphosphate biosynthesis; thiamine diphosphate from thiamine phosphate: step 1/1.</text>
</comment>
<feature type="binding site" evidence="1">
    <location>
        <position position="166"/>
    </location>
    <ligand>
        <name>ATP</name>
        <dbReference type="ChEBI" id="CHEBI:30616"/>
    </ligand>
</feature>
<keyword evidence="1 4" id="KW-0418">Kinase</keyword>
<proteinExistence type="inferred from homology"/>
<accession>A0A1R4JSY3</accession>
<feature type="binding site" evidence="1">
    <location>
        <position position="93"/>
    </location>
    <ligand>
        <name>Mg(2+)</name>
        <dbReference type="ChEBI" id="CHEBI:18420"/>
        <label>3</label>
    </ligand>
</feature>
<dbReference type="STRING" id="1255658.FM114_09230"/>
<dbReference type="AlphaFoldDB" id="A0A1R4JSY3"/>
<comment type="miscellaneous">
    <text evidence="1">Reaction mechanism of ThiL seems to utilize a direct, inline transfer of the gamma-phosphate of ATP to TMP rather than a phosphorylated enzyme intermediate.</text>
</comment>
<dbReference type="CDD" id="cd02194">
    <property type="entry name" value="ThiL"/>
    <property type="match status" value="1"/>
</dbReference>
<comment type="similarity">
    <text evidence="1">Belongs to the thiamine-monophosphate kinase family.</text>
</comment>
<evidence type="ECO:0000313" key="4">
    <source>
        <dbReference type="EMBL" id="SJN34915.1"/>
    </source>
</evidence>
<dbReference type="InterPro" id="IPR036676">
    <property type="entry name" value="PurM-like_C_sf"/>
</dbReference>
<gene>
    <name evidence="1" type="primary">thiL</name>
    <name evidence="4" type="ORF">FM114_09230</name>
</gene>
<keyword evidence="1" id="KW-0460">Magnesium</keyword>
<dbReference type="GO" id="GO:0000287">
    <property type="term" value="F:magnesium ion binding"/>
    <property type="evidence" value="ECO:0007669"/>
    <property type="project" value="UniProtKB-UniRule"/>
</dbReference>
<evidence type="ECO:0000259" key="2">
    <source>
        <dbReference type="Pfam" id="PF00586"/>
    </source>
</evidence>
<feature type="binding site" evidence="1">
    <location>
        <position position="328"/>
    </location>
    <ligand>
        <name>substrate</name>
    </ligand>
</feature>
<feature type="binding site" evidence="1">
    <location>
        <position position="71"/>
    </location>
    <ligand>
        <name>substrate</name>
    </ligand>
</feature>
<dbReference type="Gene3D" id="3.30.1330.10">
    <property type="entry name" value="PurM-like, N-terminal domain"/>
    <property type="match status" value="1"/>
</dbReference>
<feature type="binding site" evidence="1">
    <location>
        <position position="141"/>
    </location>
    <ligand>
        <name>Mg(2+)</name>
        <dbReference type="ChEBI" id="CHEBI:18420"/>
        <label>1</label>
    </ligand>
</feature>
<dbReference type="RefSeq" id="WP_094764867.1">
    <property type="nucleotide sequence ID" value="NZ_FUKQ01000035.1"/>
</dbReference>
<feature type="domain" description="PurM-like N-terminal" evidence="2">
    <location>
        <begin position="47"/>
        <end position="157"/>
    </location>
</feature>
<dbReference type="GO" id="GO:0009228">
    <property type="term" value="P:thiamine biosynthetic process"/>
    <property type="evidence" value="ECO:0007669"/>
    <property type="project" value="UniProtKB-KW"/>
</dbReference>
<dbReference type="InterPro" id="IPR010918">
    <property type="entry name" value="PurM-like_C_dom"/>
</dbReference>
<comment type="function">
    <text evidence="1">Catalyzes the ATP-dependent phosphorylation of thiamine-monophosphate (TMP) to form thiamine-pyrophosphate (TPP), the active form of vitamin B1.</text>
</comment>
<comment type="caution">
    <text evidence="1">Lacks conserved residue(s) required for the propagation of feature annotation.</text>
</comment>
<comment type="catalytic activity">
    <reaction evidence="1">
        <text>thiamine phosphate + ATP = thiamine diphosphate + ADP</text>
        <dbReference type="Rhea" id="RHEA:15913"/>
        <dbReference type="ChEBI" id="CHEBI:30616"/>
        <dbReference type="ChEBI" id="CHEBI:37575"/>
        <dbReference type="ChEBI" id="CHEBI:58937"/>
        <dbReference type="ChEBI" id="CHEBI:456216"/>
        <dbReference type="EC" id="2.7.4.16"/>
    </reaction>
</comment>
<dbReference type="UniPathway" id="UPA00060">
    <property type="reaction ID" value="UER00142"/>
</dbReference>
<feature type="binding site" evidence="1">
    <location>
        <position position="230"/>
    </location>
    <ligand>
        <name>ATP</name>
        <dbReference type="ChEBI" id="CHEBI:30616"/>
    </ligand>
</feature>
<evidence type="ECO:0000259" key="3">
    <source>
        <dbReference type="Pfam" id="PF02769"/>
    </source>
</evidence>